<feature type="compositionally biased region" description="Low complexity" evidence="1">
    <location>
        <begin position="8"/>
        <end position="19"/>
    </location>
</feature>
<evidence type="ECO:0000256" key="1">
    <source>
        <dbReference type="SAM" id="MobiDB-lite"/>
    </source>
</evidence>
<dbReference type="Gene3D" id="2.40.160.20">
    <property type="match status" value="1"/>
</dbReference>
<gene>
    <name evidence="2" type="ORF">DWE98_01485</name>
</gene>
<sequence length="264" mass="28657">MGLLATAAGAADRPAATPAAPAPSPQPSGWQFQATAYGWATALTGESRVRNLPPVSIDMSFGDLLEKLNGAVMGSFLAKNDNWMILTDLIWAQISADALVKLPGARRPTLAALLPGTQVEFKMRQLMASAIAGYRLPLASRDFDLYATAGIRYQRMTGKIEATPGLIPVTISNSSVEQWADPIIGLAATWRINDRWFVNAIADVGGFGVGSRFTTQGFASIGYRWTESISTAFGYRAIYTDYRKDDFTYRATQHGVFSSIAYHF</sequence>
<name>A0A370LBK5_9HYPH</name>
<dbReference type="SUPFAM" id="SSF56925">
    <property type="entry name" value="OMPA-like"/>
    <property type="match status" value="1"/>
</dbReference>
<protein>
    <recommendedName>
        <fullName evidence="4">Outer membrane protein beta-barrel domain-containing protein</fullName>
    </recommendedName>
</protein>
<reference evidence="3" key="1">
    <citation type="submission" date="2018-07" db="EMBL/GenBank/DDBJ databases">
        <authorList>
            <person name="Safronova V.I."/>
            <person name="Chirak E.R."/>
            <person name="Sazanova A.L."/>
        </authorList>
    </citation>
    <scope>NUCLEOTIDE SEQUENCE [LARGE SCALE GENOMIC DNA]</scope>
    <source>
        <strain evidence="3">RCAM04685</strain>
    </source>
</reference>
<dbReference type="Proteomes" id="UP000255207">
    <property type="component" value="Unassembled WGS sequence"/>
</dbReference>
<keyword evidence="3" id="KW-1185">Reference proteome</keyword>
<dbReference type="InterPro" id="IPR011250">
    <property type="entry name" value="OMP/PagP_B-barrel"/>
</dbReference>
<accession>A0A370LBK5</accession>
<proteinExistence type="predicted"/>
<dbReference type="AlphaFoldDB" id="A0A370LBK5"/>
<feature type="region of interest" description="Disordered" evidence="1">
    <location>
        <begin position="8"/>
        <end position="27"/>
    </location>
</feature>
<organism evidence="2 3">
    <name type="scientific">Bosea caraganae</name>
    <dbReference type="NCBI Taxonomy" id="2763117"/>
    <lineage>
        <taxon>Bacteria</taxon>
        <taxon>Pseudomonadati</taxon>
        <taxon>Pseudomonadota</taxon>
        <taxon>Alphaproteobacteria</taxon>
        <taxon>Hyphomicrobiales</taxon>
        <taxon>Boseaceae</taxon>
        <taxon>Bosea</taxon>
    </lineage>
</organism>
<evidence type="ECO:0008006" key="4">
    <source>
        <dbReference type="Google" id="ProtNLM"/>
    </source>
</evidence>
<evidence type="ECO:0000313" key="3">
    <source>
        <dbReference type="Proteomes" id="UP000255207"/>
    </source>
</evidence>
<evidence type="ECO:0000313" key="2">
    <source>
        <dbReference type="EMBL" id="RDJ29268.1"/>
    </source>
</evidence>
<dbReference type="EMBL" id="QQTP01000001">
    <property type="protein sequence ID" value="RDJ29268.1"/>
    <property type="molecule type" value="Genomic_DNA"/>
</dbReference>
<comment type="caution">
    <text evidence="2">The sequence shown here is derived from an EMBL/GenBank/DDBJ whole genome shotgun (WGS) entry which is preliminary data.</text>
</comment>